<evidence type="ECO:0000313" key="2">
    <source>
        <dbReference type="EMBL" id="BAI63894.1"/>
    </source>
</evidence>
<dbReference type="KEGG" id="rmu:RMDY18_00620"/>
<dbReference type="AlphaFoldDB" id="D2NQG8"/>
<keyword evidence="3" id="KW-1185">Reference proteome</keyword>
<dbReference type="HOGENOM" id="CLU_1314619_0_0_11"/>
<organism evidence="2 3">
    <name type="scientific">Rothia mucilaginosa (strain DY-18)</name>
    <name type="common">Stomatococcus mucilaginosus</name>
    <dbReference type="NCBI Taxonomy" id="680646"/>
    <lineage>
        <taxon>Bacteria</taxon>
        <taxon>Bacillati</taxon>
        <taxon>Actinomycetota</taxon>
        <taxon>Actinomycetes</taxon>
        <taxon>Micrococcales</taxon>
        <taxon>Micrococcaceae</taxon>
        <taxon>Rothia</taxon>
    </lineage>
</organism>
<gene>
    <name evidence="2" type="ordered locus">RMDY18_00620</name>
</gene>
<protein>
    <submittedName>
        <fullName evidence="2">Uncharacterized protein</fullName>
    </submittedName>
</protein>
<accession>D2NQG8</accession>
<feature type="region of interest" description="Disordered" evidence="1">
    <location>
        <begin position="184"/>
        <end position="209"/>
    </location>
</feature>
<reference evidence="3" key="1">
    <citation type="submission" date="2009-07" db="EMBL/GenBank/DDBJ databases">
        <title>Complete genome sequence of Rothia mucilaginosa DJ.</title>
        <authorList>
            <person name="Yamane K."/>
            <person name="Nambu T."/>
            <person name="Mashimo C."/>
            <person name="Sugimori C."/>
            <person name="Yamanaka T."/>
            <person name="Leung K."/>
            <person name="Fukushima H."/>
        </authorList>
    </citation>
    <scope>NUCLEOTIDE SEQUENCE [LARGE SCALE GENOMIC DNA]</scope>
    <source>
        <strain evidence="3">DY-18</strain>
    </source>
</reference>
<proteinExistence type="predicted"/>
<reference evidence="2 3" key="3">
    <citation type="journal article" date="2010" name="Sequencing">
        <title>Complete Genome Sequence of Rothia mucilaginosa DY-18: A Clinical Isolate with Dense Meshwork-Like Structures from a Persistent Apical Periodontitis Lesion.</title>
        <authorList>
            <person name="Yamane K."/>
            <person name="Nambu T."/>
            <person name="Yamanaka T."/>
            <person name="Mashimo C."/>
            <person name="Sugimori C."/>
            <person name="Leung K.-P."/>
            <person name="Fukushima H."/>
        </authorList>
    </citation>
    <scope>NUCLEOTIDE SEQUENCE [LARGE SCALE GENOMIC DNA]</scope>
    <source>
        <strain evidence="2 3">DY-18</strain>
    </source>
</reference>
<sequence>MPLCRRFRVGDGQERATQTVAKQVKVHDGGAGVLVNVELLHIHGGDAENIAVRAVTSRRRSTQEARHTGVVTVRQGAGGCIRTSVNAPHVGGNIGDSPVPEAAGDRRIRVETGQHEGLGALGEAAPGQLRGTVLTACHAEEGGAHPFGGGAAVLNVGGGQGEFGQFGQARVGFAGQGCGADVGHGAPQRWGAGGYGDAGGQSELSAGEA</sequence>
<evidence type="ECO:0000313" key="3">
    <source>
        <dbReference type="Proteomes" id="UP000001883"/>
    </source>
</evidence>
<name>D2NQG8_ROTMD</name>
<reference evidence="2 3" key="2">
    <citation type="journal article" date="2010" name="J Osaka Dent Univ">
        <title>Isolation and identification of Rothia mucilaginosa from persistent apical periodontitis lesions.</title>
        <authorList>
            <person name="Yamane K."/>
            <person name="Yoshida M."/>
            <person name="Fujihira T."/>
            <person name="Baba T."/>
            <person name="Tsuji N."/>
            <person name="Hayashi H."/>
            <person name="Sugimori C."/>
            <person name="Yamanaka T."/>
            <person name="Mashimo C."/>
            <person name="Nambu T."/>
            <person name="Kawai H."/>
            <person name="Fukushima H."/>
        </authorList>
    </citation>
    <scope>NUCLEOTIDE SEQUENCE [LARGE SCALE GENOMIC DNA]</scope>
    <source>
        <strain evidence="2 3">DY-18</strain>
    </source>
</reference>
<evidence type="ECO:0000256" key="1">
    <source>
        <dbReference type="SAM" id="MobiDB-lite"/>
    </source>
</evidence>
<dbReference type="EMBL" id="AP011540">
    <property type="protein sequence ID" value="BAI63894.1"/>
    <property type="molecule type" value="Genomic_DNA"/>
</dbReference>
<dbReference type="Proteomes" id="UP000001883">
    <property type="component" value="Chromosome"/>
</dbReference>